<keyword evidence="3" id="KW-1185">Reference proteome</keyword>
<reference evidence="2" key="1">
    <citation type="submission" date="2020-12" db="EMBL/GenBank/DDBJ databases">
        <authorList>
            <consortium name="Molecular Ecology Group"/>
        </authorList>
    </citation>
    <scope>NUCLEOTIDE SEQUENCE</scope>
    <source>
        <strain evidence="2">TBG_1078</strain>
    </source>
</reference>
<dbReference type="Proteomes" id="UP000645828">
    <property type="component" value="Unassembled WGS sequence"/>
</dbReference>
<comment type="caution">
    <text evidence="2">The sequence shown here is derived from an EMBL/GenBank/DDBJ whole genome shotgun (WGS) entry which is preliminary data.</text>
</comment>
<organism evidence="2 3">
    <name type="scientific">Nyctereutes procyonoides</name>
    <name type="common">Raccoon dog</name>
    <name type="synonym">Canis procyonoides</name>
    <dbReference type="NCBI Taxonomy" id="34880"/>
    <lineage>
        <taxon>Eukaryota</taxon>
        <taxon>Metazoa</taxon>
        <taxon>Chordata</taxon>
        <taxon>Craniata</taxon>
        <taxon>Vertebrata</taxon>
        <taxon>Euteleostomi</taxon>
        <taxon>Mammalia</taxon>
        <taxon>Eutheria</taxon>
        <taxon>Laurasiatheria</taxon>
        <taxon>Carnivora</taxon>
        <taxon>Caniformia</taxon>
        <taxon>Canidae</taxon>
        <taxon>Nyctereutes</taxon>
    </lineage>
</organism>
<feature type="region of interest" description="Disordered" evidence="1">
    <location>
        <begin position="1"/>
        <end position="53"/>
    </location>
</feature>
<evidence type="ECO:0000256" key="1">
    <source>
        <dbReference type="SAM" id="MobiDB-lite"/>
    </source>
</evidence>
<dbReference type="AlphaFoldDB" id="A0A811ZFG9"/>
<proteinExistence type="predicted"/>
<evidence type="ECO:0000313" key="3">
    <source>
        <dbReference type="Proteomes" id="UP000645828"/>
    </source>
</evidence>
<sequence length="258" mass="26854">MARVVLLTQREPACPSASPSSPAPRSPAAPGDAFTGGSEPLGVVSSSPRGEHVRVGATCRHDSPSKAVETPLLSLSGKLLAQAGIFPPDFLRMHVGWEPSRVLGPGTICFLRSEARVPPGDPPGAGPSPPLPIPVPRDVGGTVLKVGELPCSPRGNRFMLHQEPGEVQGSRSSESPEREGSGCRLHGLPGRPTGPGIKFRPSRGARAPVTPATRSPLLPGFRLGPSSFLLFGLRRPPQSLSSLSLGAQVTSPFNHEAL</sequence>
<accession>A0A811ZFG9</accession>
<name>A0A811ZFG9_NYCPR</name>
<gene>
    <name evidence="2" type="ORF">NYPRO_LOCUS20173</name>
</gene>
<evidence type="ECO:0000313" key="2">
    <source>
        <dbReference type="EMBL" id="CAD7687380.1"/>
    </source>
</evidence>
<protein>
    <submittedName>
        <fullName evidence="2">(raccoon dog) hypothetical protein</fullName>
    </submittedName>
</protein>
<feature type="region of interest" description="Disordered" evidence="1">
    <location>
        <begin position="154"/>
        <end position="213"/>
    </location>
</feature>
<dbReference type="EMBL" id="CAJHUB010000764">
    <property type="protein sequence ID" value="CAD7687380.1"/>
    <property type="molecule type" value="Genomic_DNA"/>
</dbReference>